<name>A0A6A6FTP0_9PEZI</name>
<proteinExistence type="predicted"/>
<dbReference type="EMBL" id="ML992663">
    <property type="protein sequence ID" value="KAF2216739.1"/>
    <property type="molecule type" value="Genomic_DNA"/>
</dbReference>
<evidence type="ECO:0000313" key="1">
    <source>
        <dbReference type="EMBL" id="KAF2216739.1"/>
    </source>
</evidence>
<reference evidence="1" key="1">
    <citation type="journal article" date="2020" name="Stud. Mycol.">
        <title>101 Dothideomycetes genomes: a test case for predicting lifestyles and emergence of pathogens.</title>
        <authorList>
            <person name="Haridas S."/>
            <person name="Albert R."/>
            <person name="Binder M."/>
            <person name="Bloem J."/>
            <person name="Labutti K."/>
            <person name="Salamov A."/>
            <person name="Andreopoulos B."/>
            <person name="Baker S."/>
            <person name="Barry K."/>
            <person name="Bills G."/>
            <person name="Bluhm B."/>
            <person name="Cannon C."/>
            <person name="Castanera R."/>
            <person name="Culley D."/>
            <person name="Daum C."/>
            <person name="Ezra D."/>
            <person name="Gonzalez J."/>
            <person name="Henrissat B."/>
            <person name="Kuo A."/>
            <person name="Liang C."/>
            <person name="Lipzen A."/>
            <person name="Lutzoni F."/>
            <person name="Magnuson J."/>
            <person name="Mondo S."/>
            <person name="Nolan M."/>
            <person name="Ohm R."/>
            <person name="Pangilinan J."/>
            <person name="Park H.-J."/>
            <person name="Ramirez L."/>
            <person name="Alfaro M."/>
            <person name="Sun H."/>
            <person name="Tritt A."/>
            <person name="Yoshinaga Y."/>
            <person name="Zwiers L.-H."/>
            <person name="Turgeon B."/>
            <person name="Goodwin S."/>
            <person name="Spatafora J."/>
            <person name="Crous P."/>
            <person name="Grigoriev I."/>
        </authorList>
    </citation>
    <scope>NUCLEOTIDE SEQUENCE</scope>
    <source>
        <strain evidence="1">SCOH1-5</strain>
    </source>
</reference>
<protein>
    <submittedName>
        <fullName evidence="1">Uncharacterized protein</fullName>
    </submittedName>
</protein>
<gene>
    <name evidence="1" type="ORF">CERZMDRAFT_92811</name>
</gene>
<sequence>MFPHAGRSTASDSAIAWPKLPRIFAIPGHHDECESFFDARVKLWRLPSSGRVSTTGAKRVRPPPFSVCDTWLSCIFSHRISIIHGFCRGQVECRRSPYCLGLPGAKCCILDSIARLENTTGRMYASRTYFAIARARFDLLGTVPDETLAWAVIDLARSTGGKGSAFPNEHDQKTLALAGQLRRSIEAVGSRLMLLEELKSTSGLIGVPNAMSSGTGS</sequence>
<evidence type="ECO:0000313" key="2">
    <source>
        <dbReference type="Proteomes" id="UP000799539"/>
    </source>
</evidence>
<dbReference type="Proteomes" id="UP000799539">
    <property type="component" value="Unassembled WGS sequence"/>
</dbReference>
<organism evidence="1 2">
    <name type="scientific">Cercospora zeae-maydis SCOH1-5</name>
    <dbReference type="NCBI Taxonomy" id="717836"/>
    <lineage>
        <taxon>Eukaryota</taxon>
        <taxon>Fungi</taxon>
        <taxon>Dikarya</taxon>
        <taxon>Ascomycota</taxon>
        <taxon>Pezizomycotina</taxon>
        <taxon>Dothideomycetes</taxon>
        <taxon>Dothideomycetidae</taxon>
        <taxon>Mycosphaerellales</taxon>
        <taxon>Mycosphaerellaceae</taxon>
        <taxon>Cercospora</taxon>
    </lineage>
</organism>
<keyword evidence="2" id="KW-1185">Reference proteome</keyword>
<accession>A0A6A6FTP0</accession>
<dbReference type="AlphaFoldDB" id="A0A6A6FTP0"/>